<feature type="transmembrane region" description="Helical" evidence="7">
    <location>
        <begin position="439"/>
        <end position="461"/>
    </location>
</feature>
<reference evidence="9 10" key="1">
    <citation type="submission" date="2022-06" db="EMBL/GenBank/DDBJ databases">
        <title>Rhizosaccharibacter gen. nov. sp. nov. KSS12, endophytic bacteria isolated from sugarcane.</title>
        <authorList>
            <person name="Pitiwittayakul N."/>
        </authorList>
    </citation>
    <scope>NUCLEOTIDE SEQUENCE [LARGE SCALE GENOMIC DNA]</scope>
    <source>
        <strain evidence="9 10">KSS12</strain>
    </source>
</reference>
<dbReference type="RefSeq" id="WP_422919181.1">
    <property type="nucleotide sequence ID" value="NZ_JAMZEJ010000003.1"/>
</dbReference>
<keyword evidence="10" id="KW-1185">Reference proteome</keyword>
<dbReference type="PANTHER" id="PTHR30287:SF1">
    <property type="entry name" value="INNER MEMBRANE PROTEIN"/>
    <property type="match status" value="1"/>
</dbReference>
<accession>A0ABT1VXP8</accession>
<keyword evidence="3 7" id="KW-0812">Transmembrane</keyword>
<dbReference type="Proteomes" id="UP001524547">
    <property type="component" value="Unassembled WGS sequence"/>
</dbReference>
<feature type="transmembrane region" description="Helical" evidence="7">
    <location>
        <begin position="799"/>
        <end position="824"/>
    </location>
</feature>
<feature type="domain" description="ABC3 transporter permease C-terminal" evidence="8">
    <location>
        <begin position="805"/>
        <end position="917"/>
    </location>
</feature>
<dbReference type="InterPro" id="IPR003838">
    <property type="entry name" value="ABC3_permease_C"/>
</dbReference>
<gene>
    <name evidence="9" type="ORF">NFI88_06345</name>
</gene>
<evidence type="ECO:0000256" key="6">
    <source>
        <dbReference type="SAM" id="MobiDB-lite"/>
    </source>
</evidence>
<name>A0ABT1VXP8_9PROT</name>
<dbReference type="EMBL" id="JAMZEJ010000003">
    <property type="protein sequence ID" value="MCQ8240464.1"/>
    <property type="molecule type" value="Genomic_DNA"/>
</dbReference>
<sequence>MSSSSRDGAARSAAGTGFPLLLRLAFRDLRGGRIGLGLVVLCLLVGVAAIAGVGGLRNALRDGIAGQRRAILGGDLSVDSTDPLPPEIGQALRDRGFRTTELVRLRSMLFAPDGGRMLVEVKAVDPAYPLVGALSLLPAMPLSRALEPRSATPGPASLAPQGGSRDPADGLGSSGGRSPSAATPPAGSDATDDARKTVGALGPKVEQGEQLPCLVAEPLILDRLHLRVGDVVRIGEQRFRLSAALAAQPDGVGVAALAPAVVLSRAVLEGTRLLAPGALATFAVRGALPDGAGMDDLRREREARAAAGMLQNRFPGQGLRLRDVRDADPGLERTIDQLGSFMTLIGLSALLLGGVGVGAGVSSWLESRRRTVAVLRCLGAPGRIAVGVPMLQVVGLCGIGICLGGVLGASLPPLLLRWFGSLLPLPPAAPAGWVLVRPVLLAMLFGALAAACFILPPLMRASRRSPLLLFRDQPATRTRGEALADGLAGLVPASLLVALAVATSPEPRFAAGFCVAVLLVLGTFRAAGGLLSVAAGWVSPRAGPVWLRLGLAALHRPGSVSGRLLLSFGAGLTVLATLALVERSIRAELLDQLPRGAPSFYFIDLQPDELDRFDAIVRATPGTGELRQMPSLRARVVSVDGVPAASVKATPDTAWALRGDRGLTIAPEAPAGTHLVAGGWWPRGYDGPPLLSVDAHIAAGWGVHVGSHIALSVLGREIGFRVESLRDVQWRSLQMNFAFVASPGLLSAAPHGMIATVATSKAPQTDAALLQAVTDALPNVTGIRVADVLDELSRLVHRMALALSVMGGVALLSGALVLATVLAADQRRRVREAAILRCLGATGPQLRRVWLAEFALLGCCCGLIAAAAGAALCFVVMRVALQTPWRLEGVALAATICGAVAIMLLSGLLALRPALRARPASLLRRA</sequence>
<organism evidence="9 10">
    <name type="scientific">Rhizosaccharibacter radicis</name>
    <dbReference type="NCBI Taxonomy" id="2782605"/>
    <lineage>
        <taxon>Bacteria</taxon>
        <taxon>Pseudomonadati</taxon>
        <taxon>Pseudomonadota</taxon>
        <taxon>Alphaproteobacteria</taxon>
        <taxon>Acetobacterales</taxon>
        <taxon>Acetobacteraceae</taxon>
        <taxon>Rhizosaccharibacter</taxon>
    </lineage>
</organism>
<feature type="region of interest" description="Disordered" evidence="6">
    <location>
        <begin position="146"/>
        <end position="195"/>
    </location>
</feature>
<feature type="transmembrane region" description="Helical" evidence="7">
    <location>
        <begin position="509"/>
        <end position="539"/>
    </location>
</feature>
<feature type="transmembrane region" description="Helical" evidence="7">
    <location>
        <begin position="560"/>
        <end position="581"/>
    </location>
</feature>
<comment type="subcellular location">
    <subcellularLocation>
        <location evidence="1">Cell membrane</location>
        <topology evidence="1">Multi-pass membrane protein</topology>
    </subcellularLocation>
</comment>
<feature type="domain" description="ABC3 transporter permease C-terminal" evidence="8">
    <location>
        <begin position="345"/>
        <end position="466"/>
    </location>
</feature>
<evidence type="ECO:0000256" key="5">
    <source>
        <dbReference type="ARBA" id="ARBA00023136"/>
    </source>
</evidence>
<evidence type="ECO:0000256" key="1">
    <source>
        <dbReference type="ARBA" id="ARBA00004651"/>
    </source>
</evidence>
<evidence type="ECO:0000256" key="4">
    <source>
        <dbReference type="ARBA" id="ARBA00022989"/>
    </source>
</evidence>
<feature type="transmembrane region" description="Helical" evidence="7">
    <location>
        <begin position="34"/>
        <end position="56"/>
    </location>
</feature>
<feature type="transmembrane region" description="Helical" evidence="7">
    <location>
        <begin position="854"/>
        <end position="877"/>
    </location>
</feature>
<evidence type="ECO:0000313" key="9">
    <source>
        <dbReference type="EMBL" id="MCQ8240464.1"/>
    </source>
</evidence>
<comment type="caution">
    <text evidence="9">The sequence shown here is derived from an EMBL/GenBank/DDBJ whole genome shotgun (WGS) entry which is preliminary data.</text>
</comment>
<evidence type="ECO:0000259" key="8">
    <source>
        <dbReference type="Pfam" id="PF02687"/>
    </source>
</evidence>
<dbReference type="InterPro" id="IPR038766">
    <property type="entry name" value="Membrane_comp_ABC_pdt"/>
</dbReference>
<feature type="transmembrane region" description="Helical" evidence="7">
    <location>
        <begin position="889"/>
        <end position="911"/>
    </location>
</feature>
<dbReference type="Pfam" id="PF02687">
    <property type="entry name" value="FtsX"/>
    <property type="match status" value="2"/>
</dbReference>
<evidence type="ECO:0000256" key="7">
    <source>
        <dbReference type="SAM" id="Phobius"/>
    </source>
</evidence>
<proteinExistence type="predicted"/>
<evidence type="ECO:0000256" key="2">
    <source>
        <dbReference type="ARBA" id="ARBA00022475"/>
    </source>
</evidence>
<keyword evidence="5 7" id="KW-0472">Membrane</keyword>
<feature type="transmembrane region" description="Helical" evidence="7">
    <location>
        <begin position="386"/>
        <end position="419"/>
    </location>
</feature>
<evidence type="ECO:0000256" key="3">
    <source>
        <dbReference type="ARBA" id="ARBA00022692"/>
    </source>
</evidence>
<protein>
    <submittedName>
        <fullName evidence="9">ABC transporter permease</fullName>
    </submittedName>
</protein>
<feature type="transmembrane region" description="Helical" evidence="7">
    <location>
        <begin position="341"/>
        <end position="365"/>
    </location>
</feature>
<dbReference type="PANTHER" id="PTHR30287">
    <property type="entry name" value="MEMBRANE COMPONENT OF PREDICTED ABC SUPERFAMILY METABOLITE UPTAKE TRANSPORTER"/>
    <property type="match status" value="1"/>
</dbReference>
<evidence type="ECO:0000313" key="10">
    <source>
        <dbReference type="Proteomes" id="UP001524547"/>
    </source>
</evidence>
<keyword evidence="4 7" id="KW-1133">Transmembrane helix</keyword>
<keyword evidence="2" id="KW-1003">Cell membrane</keyword>